<dbReference type="EMBL" id="PRFA01000063">
    <property type="protein sequence ID" value="PWU89153.1"/>
    <property type="molecule type" value="Genomic_DNA"/>
</dbReference>
<dbReference type="VEuPathDB" id="TriTrypDB:BCY84_11375"/>
<evidence type="ECO:0000313" key="3">
    <source>
        <dbReference type="Proteomes" id="UP000246121"/>
    </source>
</evidence>
<dbReference type="VEuPathDB" id="TriTrypDB:TcCL_ESM06877"/>
<feature type="region of interest" description="Disordered" evidence="1">
    <location>
        <begin position="1"/>
        <end position="78"/>
    </location>
</feature>
<accession>A0A2V2V436</accession>
<comment type="caution">
    <text evidence="2">The sequence shown here is derived from an EMBL/GenBank/DDBJ whole genome shotgun (WGS) entry which is preliminary data.</text>
</comment>
<evidence type="ECO:0000313" key="2">
    <source>
        <dbReference type="EMBL" id="PWU89153.1"/>
    </source>
</evidence>
<evidence type="ECO:0000256" key="1">
    <source>
        <dbReference type="SAM" id="MobiDB-lite"/>
    </source>
</evidence>
<proteinExistence type="predicted"/>
<dbReference type="VEuPathDB" id="TriTrypDB:TcBrA4_0012630"/>
<dbReference type="VEuPathDB" id="TriTrypDB:TcG_08612"/>
<organism evidence="2 3">
    <name type="scientific">Trypanosoma cruzi</name>
    <dbReference type="NCBI Taxonomy" id="5693"/>
    <lineage>
        <taxon>Eukaryota</taxon>
        <taxon>Discoba</taxon>
        <taxon>Euglenozoa</taxon>
        <taxon>Kinetoplastea</taxon>
        <taxon>Metakinetoplastina</taxon>
        <taxon>Trypanosomatida</taxon>
        <taxon>Trypanosomatidae</taxon>
        <taxon>Trypanosoma</taxon>
        <taxon>Schizotrypanum</taxon>
    </lineage>
</organism>
<sequence>MSSRSERYNQSSDNGTLHNGYDMSQREIPVTKSASEGMSRVEQRLRIVKSSRVRWTTDTQGETLDPSPQPSVSSIPTAVEPPCATYPAFDLARLSKHEQHIVDALLAEVVDAVAFPSVQDELAQ</sequence>
<dbReference type="VEuPathDB" id="TriTrypDB:TcCLB.508231.204"/>
<gene>
    <name evidence="2" type="ORF">C4B63_63g84</name>
</gene>
<dbReference type="AlphaFoldDB" id="A0A2V2V436"/>
<name>A0A2V2V436_TRYCR</name>
<dbReference type="OrthoDB" id="265655at2759"/>
<dbReference type="VEuPathDB" id="TriTrypDB:C3747_216g30"/>
<dbReference type="Proteomes" id="UP000246121">
    <property type="component" value="Unassembled WGS sequence"/>
</dbReference>
<feature type="compositionally biased region" description="Polar residues" evidence="1">
    <location>
        <begin position="8"/>
        <end position="17"/>
    </location>
</feature>
<reference evidence="2 3" key="1">
    <citation type="journal article" date="2018" name="Microb. Genom.">
        <title>Expanding an expanded genome: long-read sequencing of Trypanosoma cruzi.</title>
        <authorList>
            <person name="Berna L."/>
            <person name="Rodriguez M."/>
            <person name="Chiribao M.L."/>
            <person name="Parodi-Talice A."/>
            <person name="Pita S."/>
            <person name="Rijo G."/>
            <person name="Alvarez-Valin F."/>
            <person name="Robello C."/>
        </authorList>
    </citation>
    <scope>NUCLEOTIDE SEQUENCE [LARGE SCALE GENOMIC DNA]</scope>
    <source>
        <strain evidence="2 3">Dm28c</strain>
    </source>
</reference>
<dbReference type="VEuPathDB" id="TriTrypDB:C4B63_63g84"/>
<feature type="compositionally biased region" description="Polar residues" evidence="1">
    <location>
        <begin position="53"/>
        <end position="62"/>
    </location>
</feature>
<protein>
    <submittedName>
        <fullName evidence="2">Uncharacterized protein</fullName>
    </submittedName>
</protein>
<dbReference type="VEuPathDB" id="TriTrypDB:TcCLB.506249.50"/>